<dbReference type="PANTHER" id="PTHR11439:SF503">
    <property type="entry name" value="CYSTEINE-RICH RLK (RECEPTOR-LIKE PROTEIN KINASE) 8"/>
    <property type="match status" value="1"/>
</dbReference>
<evidence type="ECO:0000313" key="3">
    <source>
        <dbReference type="Proteomes" id="UP000288805"/>
    </source>
</evidence>
<dbReference type="PANTHER" id="PTHR11439">
    <property type="entry name" value="GAG-POL-RELATED RETROTRANSPOSON"/>
    <property type="match status" value="1"/>
</dbReference>
<evidence type="ECO:0000259" key="1">
    <source>
        <dbReference type="Pfam" id="PF07727"/>
    </source>
</evidence>
<feature type="domain" description="Reverse transcriptase Ty1/copia-type" evidence="1">
    <location>
        <begin position="11"/>
        <end position="149"/>
    </location>
</feature>
<accession>A0A438FMC0</accession>
<organism evidence="2 3">
    <name type="scientific">Vitis vinifera</name>
    <name type="common">Grape</name>
    <dbReference type="NCBI Taxonomy" id="29760"/>
    <lineage>
        <taxon>Eukaryota</taxon>
        <taxon>Viridiplantae</taxon>
        <taxon>Streptophyta</taxon>
        <taxon>Embryophyta</taxon>
        <taxon>Tracheophyta</taxon>
        <taxon>Spermatophyta</taxon>
        <taxon>Magnoliopsida</taxon>
        <taxon>eudicotyledons</taxon>
        <taxon>Gunneridae</taxon>
        <taxon>Pentapetalae</taxon>
        <taxon>rosids</taxon>
        <taxon>Vitales</taxon>
        <taxon>Vitaceae</taxon>
        <taxon>Viteae</taxon>
        <taxon>Vitis</taxon>
    </lineage>
</organism>
<dbReference type="CDD" id="cd09272">
    <property type="entry name" value="RNase_HI_RT_Ty1"/>
    <property type="match status" value="1"/>
</dbReference>
<proteinExistence type="predicted"/>
<comment type="caution">
    <text evidence="2">The sequence shown here is derived from an EMBL/GenBank/DDBJ whole genome shotgun (WGS) entry which is preliminary data.</text>
</comment>
<sequence>MQEELSMIEKNNTWELINRPTHKKAIGVKWVYRTKLNSNGSVNKHKVRLVVKGYAQMFGMNFSETFALVARLDTIRMLLALPTQKGWKIYRLDVKSAFLNGYLEEEIFVEQPEEFAVKGKEDKVYQLKKALYGLKQAPRAWYNRINAHLLGSNQYLMDKFKDEMEEVFEMTDLGDMSYFLGMEVHHNQHEIFICQQQYAKEILKKFKMEECKPTTTPMNQKEKFCKENGAEKVNKELYRSMIGCLMYLTTTRLDIVHVVQNFHFHGFSDSDWVGSVDDMRSTSALWIRKLLTDLNMEQTGSTQVFVDNQAAISIASNPVFHGRTKHFKIKFYFLREIQHDGEVTLVHCKLEVQNVDILTKALPRARNFLEKDLEFVAPKSRRRSVEQNALVATNMLEDV</sequence>
<dbReference type="Proteomes" id="UP000288805">
    <property type="component" value="Unassembled WGS sequence"/>
</dbReference>
<dbReference type="InterPro" id="IPR013103">
    <property type="entry name" value="RVT_2"/>
</dbReference>
<dbReference type="Pfam" id="PF07727">
    <property type="entry name" value="RVT_2"/>
    <property type="match status" value="1"/>
</dbReference>
<dbReference type="EMBL" id="QGNW01000848">
    <property type="protein sequence ID" value="RVW60650.1"/>
    <property type="molecule type" value="Genomic_DNA"/>
</dbReference>
<evidence type="ECO:0000313" key="2">
    <source>
        <dbReference type="EMBL" id="RVW60650.1"/>
    </source>
</evidence>
<name>A0A438FMC0_VITVI</name>
<reference evidence="2 3" key="1">
    <citation type="journal article" date="2018" name="PLoS Genet.">
        <title>Population sequencing reveals clonal diversity and ancestral inbreeding in the grapevine cultivar Chardonnay.</title>
        <authorList>
            <person name="Roach M.J."/>
            <person name="Johnson D.L."/>
            <person name="Bohlmann J."/>
            <person name="van Vuuren H.J."/>
            <person name="Jones S.J."/>
            <person name="Pretorius I.S."/>
            <person name="Schmidt S.A."/>
            <person name="Borneman A.R."/>
        </authorList>
    </citation>
    <scope>NUCLEOTIDE SEQUENCE [LARGE SCALE GENOMIC DNA]</scope>
    <source>
        <strain evidence="3">cv. Chardonnay</strain>
        <tissue evidence="2">Leaf</tissue>
    </source>
</reference>
<dbReference type="SUPFAM" id="SSF56672">
    <property type="entry name" value="DNA/RNA polymerases"/>
    <property type="match status" value="1"/>
</dbReference>
<protein>
    <submittedName>
        <fullName evidence="2">Copia protein</fullName>
    </submittedName>
</protein>
<gene>
    <name evidence="2" type="primary">GIP_210</name>
    <name evidence="2" type="ORF">CK203_048843</name>
</gene>
<dbReference type="AlphaFoldDB" id="A0A438FMC0"/>
<dbReference type="InterPro" id="IPR043502">
    <property type="entry name" value="DNA/RNA_pol_sf"/>
</dbReference>